<comment type="pathway">
    <text evidence="1">Cofactor biosynthesis; FAD biosynthesis; FAD from FMN: step 1/1.</text>
</comment>
<dbReference type="RefSeq" id="WP_020834175.1">
    <property type="nucleotide sequence ID" value="NC_021846.1"/>
</dbReference>
<gene>
    <name evidence="13" type="primary">ribC</name>
    <name evidence="13" type="ORF">STAIW_v1c03860</name>
</gene>
<keyword evidence="6 13" id="KW-0808">Transferase</keyword>
<dbReference type="EMBL" id="CP005074">
    <property type="protein sequence ID" value="AGR41036.1"/>
    <property type="molecule type" value="Genomic_DNA"/>
</dbReference>
<organism evidence="13 14">
    <name type="scientific">Spiroplasma taiwanense CT-1</name>
    <dbReference type="NCBI Taxonomy" id="1276220"/>
    <lineage>
        <taxon>Bacteria</taxon>
        <taxon>Bacillati</taxon>
        <taxon>Mycoplasmatota</taxon>
        <taxon>Mollicutes</taxon>
        <taxon>Entomoplasmatales</taxon>
        <taxon>Spiroplasmataceae</taxon>
        <taxon>Spiroplasma</taxon>
    </lineage>
</organism>
<dbReference type="SUPFAM" id="SSF52374">
    <property type="entry name" value="Nucleotidylyl transferase"/>
    <property type="match status" value="1"/>
</dbReference>
<proteinExistence type="inferred from homology"/>
<keyword evidence="4" id="KW-0285">Flavoprotein</keyword>
<evidence type="ECO:0000256" key="5">
    <source>
        <dbReference type="ARBA" id="ARBA00022643"/>
    </source>
</evidence>
<evidence type="ECO:0000256" key="4">
    <source>
        <dbReference type="ARBA" id="ARBA00022630"/>
    </source>
</evidence>
<comment type="similarity">
    <text evidence="2">Belongs to the RibF family.</text>
</comment>
<name>S5LWM4_9MOLU</name>
<evidence type="ECO:0000256" key="8">
    <source>
        <dbReference type="ARBA" id="ARBA00022741"/>
    </source>
</evidence>
<evidence type="ECO:0000256" key="7">
    <source>
        <dbReference type="ARBA" id="ARBA00022695"/>
    </source>
</evidence>
<keyword evidence="5" id="KW-0288">FMN</keyword>
<evidence type="ECO:0000313" key="13">
    <source>
        <dbReference type="EMBL" id="AGR41036.1"/>
    </source>
</evidence>
<protein>
    <recommendedName>
        <fullName evidence="3">FAD synthase</fullName>
        <ecNumber evidence="3">2.7.7.2</ecNumber>
    </recommendedName>
</protein>
<keyword evidence="7 13" id="KW-0548">Nucleotidyltransferase</keyword>
<dbReference type="PANTHER" id="PTHR22749">
    <property type="entry name" value="RIBOFLAVIN KINASE/FMN ADENYLYLTRANSFERASE"/>
    <property type="match status" value="1"/>
</dbReference>
<dbReference type="PATRIC" id="fig|1276220.3.peg.391"/>
<feature type="domain" description="FAD synthetase" evidence="12">
    <location>
        <begin position="18"/>
        <end position="146"/>
    </location>
</feature>
<evidence type="ECO:0000256" key="6">
    <source>
        <dbReference type="ARBA" id="ARBA00022679"/>
    </source>
</evidence>
<comment type="catalytic activity">
    <reaction evidence="11">
        <text>FMN + ATP + H(+) = FAD + diphosphate</text>
        <dbReference type="Rhea" id="RHEA:17237"/>
        <dbReference type="ChEBI" id="CHEBI:15378"/>
        <dbReference type="ChEBI" id="CHEBI:30616"/>
        <dbReference type="ChEBI" id="CHEBI:33019"/>
        <dbReference type="ChEBI" id="CHEBI:57692"/>
        <dbReference type="ChEBI" id="CHEBI:58210"/>
        <dbReference type="EC" id="2.7.7.2"/>
    </reaction>
</comment>
<evidence type="ECO:0000256" key="1">
    <source>
        <dbReference type="ARBA" id="ARBA00004726"/>
    </source>
</evidence>
<evidence type="ECO:0000256" key="11">
    <source>
        <dbReference type="ARBA" id="ARBA00049494"/>
    </source>
</evidence>
<dbReference type="Proteomes" id="UP000014984">
    <property type="component" value="Chromosome"/>
</dbReference>
<evidence type="ECO:0000259" key="12">
    <source>
        <dbReference type="Pfam" id="PF06574"/>
    </source>
</evidence>
<dbReference type="KEGG" id="stai:STAIW_v1c03860"/>
<keyword evidence="8" id="KW-0547">Nucleotide-binding</keyword>
<keyword evidence="14" id="KW-1185">Reference proteome</keyword>
<dbReference type="InterPro" id="IPR023468">
    <property type="entry name" value="Riboflavin_kinase"/>
</dbReference>
<dbReference type="Gene3D" id="3.40.50.620">
    <property type="entry name" value="HUPs"/>
    <property type="match status" value="1"/>
</dbReference>
<dbReference type="eggNOG" id="COG0196">
    <property type="taxonomic scope" value="Bacteria"/>
</dbReference>
<keyword evidence="9" id="KW-0274">FAD</keyword>
<evidence type="ECO:0000256" key="9">
    <source>
        <dbReference type="ARBA" id="ARBA00022827"/>
    </source>
</evidence>
<dbReference type="AlphaFoldDB" id="S5LWM4"/>
<evidence type="ECO:0000256" key="10">
    <source>
        <dbReference type="ARBA" id="ARBA00022840"/>
    </source>
</evidence>
<dbReference type="InterPro" id="IPR015864">
    <property type="entry name" value="FAD_synthase"/>
</dbReference>
<dbReference type="GO" id="GO:0008531">
    <property type="term" value="F:riboflavin kinase activity"/>
    <property type="evidence" value="ECO:0007669"/>
    <property type="project" value="TreeGrafter"/>
</dbReference>
<dbReference type="HOGENOM" id="CLU_098662_0_0_14"/>
<dbReference type="GO" id="GO:0009398">
    <property type="term" value="P:FMN biosynthetic process"/>
    <property type="evidence" value="ECO:0007669"/>
    <property type="project" value="TreeGrafter"/>
</dbReference>
<dbReference type="InterPro" id="IPR014729">
    <property type="entry name" value="Rossmann-like_a/b/a_fold"/>
</dbReference>
<accession>S5LWM4</accession>
<dbReference type="STRING" id="1276220.STAIW_v1c03860"/>
<dbReference type="GO" id="GO:0003919">
    <property type="term" value="F:FMN adenylyltransferase activity"/>
    <property type="evidence" value="ECO:0007669"/>
    <property type="project" value="UniProtKB-EC"/>
</dbReference>
<dbReference type="GO" id="GO:0005524">
    <property type="term" value="F:ATP binding"/>
    <property type="evidence" value="ECO:0007669"/>
    <property type="project" value="UniProtKB-KW"/>
</dbReference>
<dbReference type="Pfam" id="PF06574">
    <property type="entry name" value="FAD_syn"/>
    <property type="match status" value="1"/>
</dbReference>
<evidence type="ECO:0000256" key="2">
    <source>
        <dbReference type="ARBA" id="ARBA00010214"/>
    </source>
</evidence>
<keyword evidence="10" id="KW-0067">ATP-binding</keyword>
<dbReference type="PANTHER" id="PTHR22749:SF6">
    <property type="entry name" value="RIBOFLAVIN KINASE"/>
    <property type="match status" value="1"/>
</dbReference>
<dbReference type="UniPathway" id="UPA00277">
    <property type="reaction ID" value="UER00407"/>
</dbReference>
<evidence type="ECO:0000256" key="3">
    <source>
        <dbReference type="ARBA" id="ARBA00012393"/>
    </source>
</evidence>
<dbReference type="GO" id="GO:0006747">
    <property type="term" value="P:FAD biosynthetic process"/>
    <property type="evidence" value="ECO:0007669"/>
    <property type="project" value="UniProtKB-UniPathway"/>
</dbReference>
<evidence type="ECO:0000313" key="14">
    <source>
        <dbReference type="Proteomes" id="UP000014984"/>
    </source>
</evidence>
<dbReference type="EC" id="2.7.7.2" evidence="3"/>
<keyword evidence="13" id="KW-0418">Kinase</keyword>
<reference evidence="13 14" key="1">
    <citation type="journal article" date="2013" name="Genome Biol. Evol.">
        <title>Comparison of metabolic capacities and inference of gene content evolution in mosquito-associated Spiroplasma diminutum and S. taiwanense.</title>
        <authorList>
            <person name="Lo W.S."/>
            <person name="Ku C."/>
            <person name="Chen L.L."/>
            <person name="Chang T.H."/>
            <person name="Kuo C.H."/>
        </authorList>
    </citation>
    <scope>NUCLEOTIDE SEQUENCE [LARGE SCALE GENOMIC DNA]</scope>
    <source>
        <strain evidence="13">CT-1</strain>
    </source>
</reference>
<sequence length="248" mass="28978">MVKINSDLSDHQNFNFDNTKTIICIGFFDGFHKIHQKIIQKTKTLAIQENKKSIVITFSQKVNDFLKKINNNIQSQKIKYKLIEDNVNPDYLLEIQVNNHTLMISPNDFCNFLLNKLNASKIIVGSDFKFGYMGKGNADFLKQYFGSENIIIFKRNKDISSTQLKNLFEQGEIKKLNKLLNYNFLLEIKRESDNIYLIDKISIKLANGKYKINILNQSYIVNIINNSIFFNEITNFNKEIIEILEKIE</sequence>
<dbReference type="GO" id="GO:0009231">
    <property type="term" value="P:riboflavin biosynthetic process"/>
    <property type="evidence" value="ECO:0007669"/>
    <property type="project" value="InterPro"/>
</dbReference>